<feature type="transmembrane region" description="Helical" evidence="1">
    <location>
        <begin position="56"/>
        <end position="79"/>
    </location>
</feature>
<feature type="transmembrane region" description="Helical" evidence="1">
    <location>
        <begin position="327"/>
        <end position="349"/>
    </location>
</feature>
<reference evidence="3" key="2">
    <citation type="submission" date="2013-06" db="EMBL/GenBank/DDBJ databases">
        <title>Draft genome sequence of Clostridium hylemonae (DSM 15053).</title>
        <authorList>
            <person name="Sudarsanam P."/>
            <person name="Ley R."/>
            <person name="Guruge J."/>
            <person name="Turnbaugh P.J."/>
            <person name="Mahowald M."/>
            <person name="Liep D."/>
            <person name="Gordon J."/>
        </authorList>
    </citation>
    <scope>NUCLEOTIDE SEQUENCE</scope>
    <source>
        <strain evidence="3">DSM 15053</strain>
    </source>
</reference>
<feature type="domain" description="DUF112" evidence="2">
    <location>
        <begin position="17"/>
        <end position="438"/>
    </location>
</feature>
<dbReference type="InterPro" id="IPR002823">
    <property type="entry name" value="DUF112_TM"/>
</dbReference>
<dbReference type="PANTHER" id="PTHR35342:SF5">
    <property type="entry name" value="TRICARBOXYLIC TRANSPORT PROTEIN"/>
    <property type="match status" value="1"/>
</dbReference>
<reference evidence="3" key="1">
    <citation type="submission" date="2009-02" db="EMBL/GenBank/DDBJ databases">
        <authorList>
            <person name="Fulton L."/>
            <person name="Clifton S."/>
            <person name="Fulton B."/>
            <person name="Xu J."/>
            <person name="Minx P."/>
            <person name="Pepin K.H."/>
            <person name="Johnson M."/>
            <person name="Bhonagiri V."/>
            <person name="Nash W.E."/>
            <person name="Mardis E.R."/>
            <person name="Wilson R.K."/>
        </authorList>
    </citation>
    <scope>NUCLEOTIDE SEQUENCE [LARGE SCALE GENOMIC DNA]</scope>
    <source>
        <strain evidence="3">DSM 15053</strain>
    </source>
</reference>
<dbReference type="Proteomes" id="UP000004893">
    <property type="component" value="Unassembled WGS sequence"/>
</dbReference>
<feature type="transmembrane region" description="Helical" evidence="1">
    <location>
        <begin position="107"/>
        <end position="130"/>
    </location>
</feature>
<keyword evidence="4" id="KW-1185">Reference proteome</keyword>
<dbReference type="STRING" id="553973.CLOHYLEM_05033"/>
<protein>
    <submittedName>
        <fullName evidence="3">ATP synthase F0, A subunit</fullName>
    </submittedName>
</protein>
<dbReference type="AlphaFoldDB" id="C0BYZ4"/>
<sequence length="508" mass="54309">MSVFVDVFLNIMQPYHLFCVCGGVLIGILVGVMPGLSSVMGMSVTLPLTLSLDGYGGILMMLGIFCGAIYGGSITAILINTPGTANSAATCLDGHPMVTKLKQPGRALGISTTASLCGGVFSAFVLLWTAPLLAKVALKFSAPEYFALGVFGLSIVTSVSSRSIWKGILGAFLGLFLSTIGMDTINGTYRFTFDRIYLTGGINFVPVLIGLFALSQGLISVEEQYGKVKEKVKGKLERVLPTRADLKAIWKTILRSSILGSIIGAIPGTGGDIASWIGYNEAKRWSRHPERFGEGVPEGIAAPEAANNAVCGGALIPLLTLGIPGDACTAIMLGALMVQGIVPGPLLFVEQTDKVYTIIIGLFIANIAMGILGYLGIRVFSKIVNVPNKLMVPIIFVFCFVGTYALNNNIYDVYLMIIAGFVGFFLLKLDFSIPPIILGMILGKTIENNFRRSLVMSNGNPLIFIQHPISLALLIIAFGAVFYPFIQPAIKRKLAGSRKRRDDRGDMS</sequence>
<feature type="transmembrane region" description="Helical" evidence="1">
    <location>
        <begin position="163"/>
        <end position="182"/>
    </location>
</feature>
<evidence type="ECO:0000259" key="2">
    <source>
        <dbReference type="Pfam" id="PF01970"/>
    </source>
</evidence>
<feature type="transmembrane region" description="Helical" evidence="1">
    <location>
        <begin position="413"/>
        <end position="442"/>
    </location>
</feature>
<evidence type="ECO:0000256" key="1">
    <source>
        <dbReference type="SAM" id="Phobius"/>
    </source>
</evidence>
<dbReference type="eggNOG" id="COG3333">
    <property type="taxonomic scope" value="Bacteria"/>
</dbReference>
<dbReference type="RefSeq" id="WP_006442366.1">
    <property type="nucleotide sequence ID" value="NZ_CP036524.1"/>
</dbReference>
<feature type="transmembrane region" description="Helical" evidence="1">
    <location>
        <begin position="202"/>
        <end position="221"/>
    </location>
</feature>
<accession>C0BYZ4</accession>
<dbReference type="PANTHER" id="PTHR35342">
    <property type="entry name" value="TRICARBOXYLIC TRANSPORT PROTEIN"/>
    <property type="match status" value="1"/>
</dbReference>
<feature type="transmembrane region" description="Helical" evidence="1">
    <location>
        <begin position="463"/>
        <end position="486"/>
    </location>
</feature>
<evidence type="ECO:0000313" key="3">
    <source>
        <dbReference type="EMBL" id="EEG75072.1"/>
    </source>
</evidence>
<organism evidence="3 4">
    <name type="scientific">[Clostridium] hylemonae DSM 15053</name>
    <dbReference type="NCBI Taxonomy" id="553973"/>
    <lineage>
        <taxon>Bacteria</taxon>
        <taxon>Bacillati</taxon>
        <taxon>Bacillota</taxon>
        <taxon>Clostridia</taxon>
        <taxon>Lachnospirales</taxon>
        <taxon>Lachnospiraceae</taxon>
    </lineage>
</organism>
<dbReference type="HOGENOM" id="CLU_022936_2_0_9"/>
<keyword evidence="1" id="KW-0472">Membrane</keyword>
<feature type="transmembrane region" description="Helical" evidence="1">
    <location>
        <begin position="355"/>
        <end position="377"/>
    </location>
</feature>
<keyword evidence="1" id="KW-1133">Transmembrane helix</keyword>
<gene>
    <name evidence="3" type="ORF">CLOHYLEM_05033</name>
</gene>
<name>C0BYZ4_9FIRM</name>
<comment type="caution">
    <text evidence="3">The sequence shown here is derived from an EMBL/GenBank/DDBJ whole genome shotgun (WGS) entry which is preliminary data.</text>
</comment>
<dbReference type="EMBL" id="ABYI02000018">
    <property type="protein sequence ID" value="EEG75072.1"/>
    <property type="molecule type" value="Genomic_DNA"/>
</dbReference>
<dbReference type="Pfam" id="PF01970">
    <property type="entry name" value="TctA"/>
    <property type="match status" value="1"/>
</dbReference>
<dbReference type="OrthoDB" id="9781349at2"/>
<feature type="transmembrane region" description="Helical" evidence="1">
    <location>
        <begin position="15"/>
        <end position="36"/>
    </location>
</feature>
<feature type="transmembrane region" description="Helical" evidence="1">
    <location>
        <begin position="389"/>
        <end position="407"/>
    </location>
</feature>
<evidence type="ECO:0000313" key="4">
    <source>
        <dbReference type="Proteomes" id="UP000004893"/>
    </source>
</evidence>
<feature type="transmembrane region" description="Helical" evidence="1">
    <location>
        <begin position="136"/>
        <end position="156"/>
    </location>
</feature>
<proteinExistence type="predicted"/>
<keyword evidence="1" id="KW-0812">Transmembrane</keyword>